<feature type="binding site" evidence="12">
    <location>
        <begin position="198"/>
        <end position="200"/>
    </location>
    <ligand>
        <name>iminosuccinate</name>
        <dbReference type="ChEBI" id="CHEBI:77875"/>
    </ligand>
</feature>
<feature type="binding site" evidence="12">
    <location>
        <position position="86"/>
    </location>
    <ligand>
        <name>[4Fe-4S] cluster</name>
        <dbReference type="ChEBI" id="CHEBI:49883"/>
    </ligand>
</feature>
<name>A0AAU9DCF4_9FUSO</name>
<dbReference type="GO" id="GO:0051539">
    <property type="term" value="F:4 iron, 4 sulfur cluster binding"/>
    <property type="evidence" value="ECO:0007669"/>
    <property type="project" value="UniProtKB-KW"/>
</dbReference>
<evidence type="ECO:0000256" key="12">
    <source>
        <dbReference type="HAMAP-Rule" id="MF_00568"/>
    </source>
</evidence>
<evidence type="ECO:0000256" key="6">
    <source>
        <dbReference type="ARBA" id="ARBA00022679"/>
    </source>
</evidence>
<dbReference type="EMBL" id="AP027059">
    <property type="protein sequence ID" value="BDU51171.1"/>
    <property type="molecule type" value="Genomic_DNA"/>
</dbReference>
<keyword evidence="12" id="KW-0963">Cytoplasm</keyword>
<keyword evidence="9 12" id="KW-0411">Iron-sulfur</keyword>
<evidence type="ECO:0000256" key="9">
    <source>
        <dbReference type="ARBA" id="ARBA00023014"/>
    </source>
</evidence>
<dbReference type="NCBIfam" id="NF006878">
    <property type="entry name" value="PRK09375.1-2"/>
    <property type="match status" value="1"/>
</dbReference>
<comment type="similarity">
    <text evidence="12">Belongs to the quinolinate synthase family. Type 2 subfamily.</text>
</comment>
<evidence type="ECO:0000256" key="1">
    <source>
        <dbReference type="ARBA" id="ARBA00003791"/>
    </source>
</evidence>
<reference evidence="13 14" key="1">
    <citation type="submission" date="2022-11" db="EMBL/GenBank/DDBJ databases">
        <title>Haliovirga abyssi gen. nov., sp. nov., a mesophilic fermentative bacterium isolated from the Iheya North hydrothermal field and the proposal of Haliovirgaceae fam. nov.</title>
        <authorList>
            <person name="Miyazaki U."/>
            <person name="Tame A."/>
            <person name="Miyazaki J."/>
            <person name="Takai K."/>
            <person name="Sawayama S."/>
            <person name="Kitajima M."/>
            <person name="Okamoto A."/>
            <person name="Nakagawa S."/>
        </authorList>
    </citation>
    <scope>NUCLEOTIDE SEQUENCE [LARGE SCALE GENOMIC DNA]</scope>
    <source>
        <strain evidence="13 14">IC12</strain>
    </source>
</reference>
<evidence type="ECO:0000256" key="11">
    <source>
        <dbReference type="ARBA" id="ARBA00073059"/>
    </source>
</evidence>
<dbReference type="Pfam" id="PF02445">
    <property type="entry name" value="NadA"/>
    <property type="match status" value="1"/>
</dbReference>
<dbReference type="InterPro" id="IPR023066">
    <property type="entry name" value="Quinolinate_synth_type2"/>
</dbReference>
<dbReference type="InterPro" id="IPR036094">
    <property type="entry name" value="NadA_sf"/>
</dbReference>
<evidence type="ECO:0000256" key="2">
    <source>
        <dbReference type="ARBA" id="ARBA00005065"/>
    </source>
</evidence>
<dbReference type="GO" id="GO:0046872">
    <property type="term" value="F:metal ion binding"/>
    <property type="evidence" value="ECO:0007669"/>
    <property type="project" value="UniProtKB-KW"/>
</dbReference>
<keyword evidence="5 12" id="KW-0662">Pyridine nucleotide biosynthesis</keyword>
<dbReference type="HAMAP" id="MF_00568">
    <property type="entry name" value="NadA_type2"/>
    <property type="match status" value="1"/>
</dbReference>
<dbReference type="GO" id="GO:0008987">
    <property type="term" value="F:quinolinate synthetase A activity"/>
    <property type="evidence" value="ECO:0007669"/>
    <property type="project" value="UniProtKB-UniRule"/>
</dbReference>
<feature type="binding site" evidence="12">
    <location>
        <position position="172"/>
    </location>
    <ligand>
        <name>[4Fe-4S] cluster</name>
        <dbReference type="ChEBI" id="CHEBI:49883"/>
    </ligand>
</feature>
<dbReference type="PANTHER" id="PTHR30573:SF0">
    <property type="entry name" value="QUINOLINATE SYNTHASE, CHLOROPLASTIC"/>
    <property type="match status" value="1"/>
</dbReference>
<keyword evidence="7 12" id="KW-0479">Metal-binding</keyword>
<comment type="function">
    <text evidence="1 12">Catalyzes the condensation of iminoaspartate with dihydroxyacetone phosphate to form quinolinate.</text>
</comment>
<comment type="catalytic activity">
    <reaction evidence="10">
        <text>iminosuccinate + dihydroxyacetone phosphate = quinolinate + phosphate + 2 H2O + H(+)</text>
        <dbReference type="Rhea" id="RHEA:25888"/>
        <dbReference type="ChEBI" id="CHEBI:15377"/>
        <dbReference type="ChEBI" id="CHEBI:15378"/>
        <dbReference type="ChEBI" id="CHEBI:29959"/>
        <dbReference type="ChEBI" id="CHEBI:43474"/>
        <dbReference type="ChEBI" id="CHEBI:57642"/>
        <dbReference type="ChEBI" id="CHEBI:77875"/>
        <dbReference type="EC" id="2.5.1.72"/>
    </reaction>
    <physiologicalReaction direction="left-to-right" evidence="10">
        <dbReference type="Rhea" id="RHEA:25889"/>
    </physiologicalReaction>
</comment>
<feature type="binding site" evidence="12">
    <location>
        <position position="24"/>
    </location>
    <ligand>
        <name>iminosuccinate</name>
        <dbReference type="ChEBI" id="CHEBI:77875"/>
    </ligand>
</feature>
<evidence type="ECO:0000256" key="3">
    <source>
        <dbReference type="ARBA" id="ARBA00012669"/>
    </source>
</evidence>
<feature type="binding site" evidence="12">
    <location>
        <position position="41"/>
    </location>
    <ligand>
        <name>iminosuccinate</name>
        <dbReference type="ChEBI" id="CHEBI:77875"/>
    </ligand>
</feature>
<comment type="pathway">
    <text evidence="2 12">Cofactor biosynthesis; NAD(+) biosynthesis; quinolinate from iminoaspartate: step 1/1.</text>
</comment>
<dbReference type="GO" id="GO:0005737">
    <property type="term" value="C:cytoplasm"/>
    <property type="evidence" value="ECO:0007669"/>
    <property type="project" value="UniProtKB-SubCell"/>
</dbReference>
<comment type="cofactor">
    <cofactor evidence="12">
        <name>[4Fe-4S] cluster</name>
        <dbReference type="ChEBI" id="CHEBI:49883"/>
    </cofactor>
    <text evidence="12">Binds 1 [4Fe-4S] cluster per subunit.</text>
</comment>
<keyword evidence="14" id="KW-1185">Reference proteome</keyword>
<proteinExistence type="inferred from homology"/>
<dbReference type="InterPro" id="IPR003473">
    <property type="entry name" value="NadA"/>
</dbReference>
<dbReference type="PANTHER" id="PTHR30573">
    <property type="entry name" value="QUINOLINATE SYNTHETASE A"/>
    <property type="match status" value="1"/>
</dbReference>
<dbReference type="KEGG" id="haby:HLVA_17400"/>
<feature type="binding site" evidence="12">
    <location>
        <position position="129"/>
    </location>
    <ligand>
        <name>iminosuccinate</name>
        <dbReference type="ChEBI" id="CHEBI:77875"/>
    </ligand>
</feature>
<dbReference type="Proteomes" id="UP001321582">
    <property type="component" value="Chromosome"/>
</dbReference>
<evidence type="ECO:0000256" key="8">
    <source>
        <dbReference type="ARBA" id="ARBA00023004"/>
    </source>
</evidence>
<protein>
    <recommendedName>
        <fullName evidence="11 12">Quinolinate synthase</fullName>
        <ecNumber evidence="3 12">2.5.1.72</ecNumber>
    </recommendedName>
</protein>
<dbReference type="NCBIfam" id="NF006879">
    <property type="entry name" value="PRK09375.1-4"/>
    <property type="match status" value="1"/>
</dbReference>
<organism evidence="13 14">
    <name type="scientific">Haliovirga abyssi</name>
    <dbReference type="NCBI Taxonomy" id="2996794"/>
    <lineage>
        <taxon>Bacteria</taxon>
        <taxon>Fusobacteriati</taxon>
        <taxon>Fusobacteriota</taxon>
        <taxon>Fusobacteriia</taxon>
        <taxon>Fusobacteriales</taxon>
        <taxon>Haliovirgaceae</taxon>
        <taxon>Haliovirga</taxon>
    </lineage>
</organism>
<feature type="binding site" evidence="12">
    <location>
        <begin position="112"/>
        <end position="114"/>
    </location>
    <ligand>
        <name>iminosuccinate</name>
        <dbReference type="ChEBI" id="CHEBI:77875"/>
    </ligand>
</feature>
<dbReference type="FunFam" id="3.40.50.10800:FF:000001">
    <property type="entry name" value="Quinolinate synthase A"/>
    <property type="match status" value="1"/>
</dbReference>
<accession>A0AAU9DCF4</accession>
<evidence type="ECO:0000256" key="10">
    <source>
        <dbReference type="ARBA" id="ARBA00050125"/>
    </source>
</evidence>
<dbReference type="EC" id="2.5.1.72" evidence="3 12"/>
<evidence type="ECO:0000256" key="7">
    <source>
        <dbReference type="ARBA" id="ARBA00022723"/>
    </source>
</evidence>
<dbReference type="SUPFAM" id="SSF142754">
    <property type="entry name" value="NadA-like"/>
    <property type="match status" value="1"/>
</dbReference>
<feature type="binding site" evidence="12">
    <location>
        <position position="260"/>
    </location>
    <ligand>
        <name>[4Fe-4S] cluster</name>
        <dbReference type="ChEBI" id="CHEBI:49883"/>
    </ligand>
</feature>
<dbReference type="NCBIfam" id="TIGR00550">
    <property type="entry name" value="nadA"/>
    <property type="match status" value="1"/>
</dbReference>
<dbReference type="GO" id="GO:0034628">
    <property type="term" value="P:'de novo' NAD+ biosynthetic process from L-aspartate"/>
    <property type="evidence" value="ECO:0007669"/>
    <property type="project" value="TreeGrafter"/>
</dbReference>
<keyword evidence="6 12" id="KW-0808">Transferase</keyword>
<comment type="subcellular location">
    <subcellularLocation>
        <location evidence="12">Cytoplasm</location>
    </subcellularLocation>
</comment>
<gene>
    <name evidence="12 13" type="primary">nadA</name>
    <name evidence="13" type="ORF">HLVA_17400</name>
</gene>
<evidence type="ECO:0000256" key="4">
    <source>
        <dbReference type="ARBA" id="ARBA00022485"/>
    </source>
</evidence>
<evidence type="ECO:0000256" key="5">
    <source>
        <dbReference type="ARBA" id="ARBA00022642"/>
    </source>
</evidence>
<sequence length="303" mass="34504">MTKEEMINRINKLKKEKNAVILAHNYQTGDIQDIADFTGDSLELAKKVVDVKADIIVFCGVQFMAEMAHMLNPEKKVLLPRKDAGCPMADTITGEDVRKLREQYPDYTFIAYVNTNADVKEQIDICCTSANALVIAKNVDNDKIVFMPDRNLGNYIKENVPEKDIVLWDGECNVHNRITLEEVKKAKELHPNAVLIAHPECKPEVVKFADEVLSTGGMVKFVKETKAEEILVGTEEGMIHRLQKEAPNKKFYSVSRNFVCANMKKTHLEDILESLEEEKYEITLPEEARKKGKKTLDEMLKYL</sequence>
<feature type="binding site" evidence="12">
    <location>
        <position position="215"/>
    </location>
    <ligand>
        <name>iminosuccinate</name>
        <dbReference type="ChEBI" id="CHEBI:77875"/>
    </ligand>
</feature>
<evidence type="ECO:0000313" key="14">
    <source>
        <dbReference type="Proteomes" id="UP001321582"/>
    </source>
</evidence>
<evidence type="ECO:0000313" key="13">
    <source>
        <dbReference type="EMBL" id="BDU51171.1"/>
    </source>
</evidence>
<dbReference type="Gene3D" id="3.40.50.10800">
    <property type="entry name" value="NadA-like"/>
    <property type="match status" value="3"/>
</dbReference>
<dbReference type="AlphaFoldDB" id="A0AAU9DCF4"/>
<keyword evidence="8 12" id="KW-0408">Iron</keyword>
<keyword evidence="4 12" id="KW-0004">4Fe-4S</keyword>